<feature type="region of interest" description="Disordered" evidence="2">
    <location>
        <begin position="477"/>
        <end position="497"/>
    </location>
</feature>
<dbReference type="Gene3D" id="4.10.60.10">
    <property type="entry name" value="Zinc finger, CCHC-type"/>
    <property type="match status" value="1"/>
</dbReference>
<dbReference type="GO" id="GO:0008270">
    <property type="term" value="F:zinc ion binding"/>
    <property type="evidence" value="ECO:0007669"/>
    <property type="project" value="UniProtKB-KW"/>
</dbReference>
<dbReference type="GO" id="GO:0003676">
    <property type="term" value="F:nucleic acid binding"/>
    <property type="evidence" value="ECO:0007669"/>
    <property type="project" value="InterPro"/>
</dbReference>
<dbReference type="STRING" id="105231.A0A1Y1ITI5"/>
<dbReference type="SUPFAM" id="SSF57756">
    <property type="entry name" value="Retrovirus zinc finger-like domains"/>
    <property type="match status" value="1"/>
</dbReference>
<feature type="compositionally biased region" description="Gly residues" evidence="2">
    <location>
        <begin position="485"/>
        <end position="497"/>
    </location>
</feature>
<feature type="compositionally biased region" description="Gly residues" evidence="2">
    <location>
        <begin position="612"/>
        <end position="630"/>
    </location>
</feature>
<feature type="compositionally biased region" description="Basic and acidic residues" evidence="2">
    <location>
        <begin position="897"/>
        <end position="910"/>
    </location>
</feature>
<dbReference type="InterPro" id="IPR001878">
    <property type="entry name" value="Znf_CCHC"/>
</dbReference>
<feature type="region of interest" description="Disordered" evidence="2">
    <location>
        <begin position="184"/>
        <end position="235"/>
    </location>
</feature>
<name>A0A1Y1ITI5_KLENI</name>
<dbReference type="Proteomes" id="UP000054558">
    <property type="component" value="Unassembled WGS sequence"/>
</dbReference>
<keyword evidence="1" id="KW-0479">Metal-binding</keyword>
<dbReference type="EMBL" id="DF237746">
    <property type="protein sequence ID" value="GAQ91508.1"/>
    <property type="molecule type" value="Genomic_DNA"/>
</dbReference>
<dbReference type="SMART" id="SM00343">
    <property type="entry name" value="ZnF_C2HC"/>
    <property type="match status" value="2"/>
</dbReference>
<organism evidence="4 5">
    <name type="scientific">Klebsormidium nitens</name>
    <name type="common">Green alga</name>
    <name type="synonym">Ulothrix nitens</name>
    <dbReference type="NCBI Taxonomy" id="105231"/>
    <lineage>
        <taxon>Eukaryota</taxon>
        <taxon>Viridiplantae</taxon>
        <taxon>Streptophyta</taxon>
        <taxon>Klebsormidiophyceae</taxon>
        <taxon>Klebsormidiales</taxon>
        <taxon>Klebsormidiaceae</taxon>
        <taxon>Klebsormidium</taxon>
    </lineage>
</organism>
<feature type="domain" description="CCHC-type" evidence="3">
    <location>
        <begin position="504"/>
        <end position="517"/>
    </location>
</feature>
<gene>
    <name evidence="4" type="ORF">KFL_007970030</name>
</gene>
<keyword evidence="5" id="KW-1185">Reference proteome</keyword>
<evidence type="ECO:0000256" key="2">
    <source>
        <dbReference type="SAM" id="MobiDB-lite"/>
    </source>
</evidence>
<evidence type="ECO:0000313" key="5">
    <source>
        <dbReference type="Proteomes" id="UP000054558"/>
    </source>
</evidence>
<keyword evidence="1" id="KW-0863">Zinc-finger</keyword>
<dbReference type="Gene3D" id="3.40.50.150">
    <property type="entry name" value="Vaccinia Virus protein VP39"/>
    <property type="match status" value="1"/>
</dbReference>
<reference evidence="4 5" key="1">
    <citation type="journal article" date="2014" name="Nat. Commun.">
        <title>Klebsormidium flaccidum genome reveals primary factors for plant terrestrial adaptation.</title>
        <authorList>
            <person name="Hori K."/>
            <person name="Maruyama F."/>
            <person name="Fujisawa T."/>
            <person name="Togashi T."/>
            <person name="Yamamoto N."/>
            <person name="Seo M."/>
            <person name="Sato S."/>
            <person name="Yamada T."/>
            <person name="Mori H."/>
            <person name="Tajima N."/>
            <person name="Moriyama T."/>
            <person name="Ikeuchi M."/>
            <person name="Watanabe M."/>
            <person name="Wada H."/>
            <person name="Kobayashi K."/>
            <person name="Saito M."/>
            <person name="Masuda T."/>
            <person name="Sasaki-Sekimoto Y."/>
            <person name="Mashiguchi K."/>
            <person name="Awai K."/>
            <person name="Shimojima M."/>
            <person name="Masuda S."/>
            <person name="Iwai M."/>
            <person name="Nobusawa T."/>
            <person name="Narise T."/>
            <person name="Kondo S."/>
            <person name="Saito H."/>
            <person name="Sato R."/>
            <person name="Murakawa M."/>
            <person name="Ihara Y."/>
            <person name="Oshima-Yamada Y."/>
            <person name="Ohtaka K."/>
            <person name="Satoh M."/>
            <person name="Sonobe K."/>
            <person name="Ishii M."/>
            <person name="Ohtani R."/>
            <person name="Kanamori-Sato M."/>
            <person name="Honoki R."/>
            <person name="Miyazaki D."/>
            <person name="Mochizuki H."/>
            <person name="Umetsu J."/>
            <person name="Higashi K."/>
            <person name="Shibata D."/>
            <person name="Kamiya Y."/>
            <person name="Sato N."/>
            <person name="Nakamura Y."/>
            <person name="Tabata S."/>
            <person name="Ida S."/>
            <person name="Kurokawa K."/>
            <person name="Ohta H."/>
        </authorList>
    </citation>
    <scope>NUCLEOTIDE SEQUENCE [LARGE SCALE GENOMIC DNA]</scope>
    <source>
        <strain evidence="4 5">NIES-2285</strain>
    </source>
</reference>
<dbReference type="PROSITE" id="PS50158">
    <property type="entry name" value="ZF_CCHC"/>
    <property type="match status" value="2"/>
</dbReference>
<dbReference type="InterPro" id="IPR036875">
    <property type="entry name" value="Znf_CCHC_sf"/>
</dbReference>
<evidence type="ECO:0000313" key="4">
    <source>
        <dbReference type="EMBL" id="GAQ91508.1"/>
    </source>
</evidence>
<dbReference type="InterPro" id="IPR029063">
    <property type="entry name" value="SAM-dependent_MTases_sf"/>
</dbReference>
<feature type="region of interest" description="Disordered" evidence="2">
    <location>
        <begin position="609"/>
        <end position="630"/>
    </location>
</feature>
<dbReference type="Pfam" id="PF00098">
    <property type="entry name" value="zf-CCHC"/>
    <property type="match status" value="1"/>
</dbReference>
<proteinExistence type="predicted"/>
<evidence type="ECO:0000259" key="3">
    <source>
        <dbReference type="PROSITE" id="PS50158"/>
    </source>
</evidence>
<sequence length="1383" mass="146424">MDRQEAIAWSSFQQKWEAFAAEWVGLPGEKLWVNFLANNQEEAELLGFVVDLADHWPMAQSGCLTDCVICDAPESDGAFAGFEAVDGSEPLRLWEAGQARRHPCHWCWVEGAEEIRESRRAEEAELAGERPGTQLLDLPRDLLELIAEKAAVGAHRRWVSLWHVCRRLRWLVLLGEDPPEEVSTELVRAESEGSVGEENSAESEQASQRGWWEEEETEMASGAGPEGRQRFSGKKGDGLTIKQFELMTKGSLADKFKKLQKDVGNAVEGPEFNGKYCIYLGEFLDNPAKLAHEREYEAHCRTSDPVGALLTSLKRHFEDHKEGKAQEWVQFKREPGEELPSLLFRLQGLALDLEKPEGDQELVTKFVTSLDRRLAEQTSSQALAATKEAGGAYTLDEAYEAALRVSAINARLKIARELAPRVADASRLRWSNKPAAAHAATVPAPVQLVAAAPAAPSGGSGACHNCGELGHYRGSCPHPRRNSSGGRGAGAGGGGRGAGRSRACYVCGDTGHLAAQCAKRVVPVAAAAPRPQATQSVTSAEFAEFQAWKATAQAAAAVGAGEEEDEGSDWDDQEYELGAVALPLVGPGVVMAAAGTKEGAVKARATRAAQNGGKGKGGQAQGTAAAGGGGTGVGTAQIAGPVNLAAVEALKARRDKAAAKERLVKLPDHGRQVAPQGLNRLPKGFAVGNEGGGADGVAGVSRAYRPGAELLVQPVVTAENTAAASAVGRTGAGAQQPGIAGANSAVFGEVRLPVALFLDLAERAGLDLATVAALTRGSATSGVGLPVRKGPAVRSLSPIALRAQRARDGQIAASAAQAPGAQVRGAEVVKGSGKHGGSVVGLAAQTVPAAGAAQAAEVLVEEKQAREEVAFAEAVAWADLQEQEDQPESSAMGAARAEARMARGREGPRGDAELARTLAAEERAAAEAVDAERTLAVSRDARVARELLEQEARDQGLDQEAAMCAQGAGAARDCEATGTRKGKAKVDAPLMQAMAWEKKLGAGAWKGSQQLAEVVVQPKEDVVVAAATRAQAMACFAEGRPLVSPAEREQVEGVPDWVDNTNKVVKVMTSKGWWAPERVLLDGGSFYSMAGARLKARLGLTEADMDVGGHRVQTAMGKVEVLSGGLTKQPVPIVLNPGTQEELCVLEKLAFTESTGYDLLIGTRAAYPSGLSVDRWTEQGVYRVNWQTEGNKDGLGRLPAWLGERTQEERLAARPGEGAPARRVLPQEERVGRRLARRWPRGPRLDVAAEAAKAVRAAVGVPRRKVRGPQRVTLPQLNGCQPLDQTLVPALPSDRPLRVLEFFAGVGSATQALARLGYELGEVVACEARGAARVVHAHSLTELAREFPGTVSSRAGAQLHHRFPQDIRLVTRQALQELGPIYI</sequence>
<dbReference type="SUPFAM" id="SSF53335">
    <property type="entry name" value="S-adenosyl-L-methionine-dependent methyltransferases"/>
    <property type="match status" value="1"/>
</dbReference>
<feature type="domain" description="CCHC-type" evidence="3">
    <location>
        <begin position="463"/>
        <end position="477"/>
    </location>
</feature>
<accession>A0A1Y1ITI5</accession>
<keyword evidence="1" id="KW-0862">Zinc</keyword>
<dbReference type="OrthoDB" id="8026949at2759"/>
<feature type="region of interest" description="Disordered" evidence="2">
    <location>
        <begin position="882"/>
        <end position="910"/>
    </location>
</feature>
<evidence type="ECO:0000256" key="1">
    <source>
        <dbReference type="PROSITE-ProRule" id="PRU00047"/>
    </source>
</evidence>
<protein>
    <recommendedName>
        <fullName evidence="3">CCHC-type domain-containing protein</fullName>
    </recommendedName>
</protein>